<reference evidence="1 2" key="1">
    <citation type="journal article" date="2014" name="Agronomy (Basel)">
        <title>A Draft Genome Sequence for Ensete ventricosum, the Drought-Tolerant Tree Against Hunger.</title>
        <authorList>
            <person name="Harrison J."/>
            <person name="Moore K.A."/>
            <person name="Paszkiewicz K."/>
            <person name="Jones T."/>
            <person name="Grant M."/>
            <person name="Ambacheew D."/>
            <person name="Muzemil S."/>
            <person name="Studholme D.J."/>
        </authorList>
    </citation>
    <scope>NUCLEOTIDE SEQUENCE [LARGE SCALE GENOMIC DNA]</scope>
</reference>
<accession>A0A426Y8K8</accession>
<name>A0A426Y8K8_ENSVE</name>
<sequence length="82" mass="9425">MMLCSGNDIQYGQRQQDVCKLNHISKFIQLIGWTPLIELKRIVEKEEINVRLIAKMEAYQPLSSVKDRSALRFVTGQSATFP</sequence>
<organism evidence="1 2">
    <name type="scientific">Ensete ventricosum</name>
    <name type="common">Abyssinian banana</name>
    <name type="synonym">Musa ensete</name>
    <dbReference type="NCBI Taxonomy" id="4639"/>
    <lineage>
        <taxon>Eukaryota</taxon>
        <taxon>Viridiplantae</taxon>
        <taxon>Streptophyta</taxon>
        <taxon>Embryophyta</taxon>
        <taxon>Tracheophyta</taxon>
        <taxon>Spermatophyta</taxon>
        <taxon>Magnoliopsida</taxon>
        <taxon>Liliopsida</taxon>
        <taxon>Zingiberales</taxon>
        <taxon>Musaceae</taxon>
        <taxon>Ensete</taxon>
    </lineage>
</organism>
<dbReference type="InterPro" id="IPR036052">
    <property type="entry name" value="TrpB-like_PALP_sf"/>
</dbReference>
<dbReference type="Gene3D" id="3.40.50.1100">
    <property type="match status" value="2"/>
</dbReference>
<comment type="caution">
    <text evidence="1">The sequence shown here is derived from an EMBL/GenBank/DDBJ whole genome shotgun (WGS) entry which is preliminary data.</text>
</comment>
<proteinExistence type="predicted"/>
<dbReference type="AlphaFoldDB" id="A0A426Y8K8"/>
<dbReference type="SUPFAM" id="SSF53686">
    <property type="entry name" value="Tryptophan synthase beta subunit-like PLP-dependent enzymes"/>
    <property type="match status" value="1"/>
</dbReference>
<protein>
    <submittedName>
        <fullName evidence="1">Uncharacterized protein</fullName>
    </submittedName>
</protein>
<evidence type="ECO:0000313" key="1">
    <source>
        <dbReference type="EMBL" id="RRT48062.1"/>
    </source>
</evidence>
<gene>
    <name evidence="1" type="ORF">B296_00053355</name>
</gene>
<dbReference type="EMBL" id="AMZH03014183">
    <property type="protein sequence ID" value="RRT48062.1"/>
    <property type="molecule type" value="Genomic_DNA"/>
</dbReference>
<evidence type="ECO:0000313" key="2">
    <source>
        <dbReference type="Proteomes" id="UP000287651"/>
    </source>
</evidence>
<dbReference type="Proteomes" id="UP000287651">
    <property type="component" value="Unassembled WGS sequence"/>
</dbReference>